<accession>P93677</accession>
<dbReference type="EMBL" id="U83834">
    <property type="protein sequence ID" value="AAB48180.1"/>
    <property type="molecule type" value="mRNA"/>
</dbReference>
<protein>
    <submittedName>
        <fullName evidence="1">RMa 1 protein</fullName>
    </submittedName>
</protein>
<dbReference type="PIR" id="T04174">
    <property type="entry name" value="T04174"/>
</dbReference>
<dbReference type="AlphaFoldDB" id="P93677"/>
<gene>
    <name evidence="1" type="primary">RMa 1</name>
</gene>
<proteinExistence type="evidence at transcript level"/>
<feature type="non-terminal residue" evidence="1">
    <location>
        <position position="1"/>
    </location>
</feature>
<reference evidence="1" key="1">
    <citation type="submission" date="1997-01" db="EMBL/GenBank/DDBJ databases">
        <authorList>
            <person name="He Z.H."/>
            <person name="Dong H.T."/>
            <person name="Wu Y.L."/>
            <person name="Chen S.J."/>
            <person name="Dong J.X."/>
            <person name="Li D.B."/>
        </authorList>
    </citation>
    <scope>NUCLEOTIDE SEQUENCE</scope>
    <source>
        <strain evidence="1">indica</strain>
    </source>
</reference>
<evidence type="ECO:0000313" key="1">
    <source>
        <dbReference type="EMBL" id="AAB48180.1"/>
    </source>
</evidence>
<sequence length="106" mass="11699">EDSGTHTPRMRTAFLGLHDQSQRAPWGAGAQVKRSSHCPSSAALELRETHMQPCAYCPVSRHGRLGLSVKWWLPDLAVGPLATLLRARLTPGTDGLRLNCYQLLRV</sequence>
<organism evidence="1">
    <name type="scientific">Oryza sativa</name>
    <name type="common">Rice</name>
    <dbReference type="NCBI Taxonomy" id="4530"/>
    <lineage>
        <taxon>Eukaryota</taxon>
        <taxon>Viridiplantae</taxon>
        <taxon>Streptophyta</taxon>
        <taxon>Embryophyta</taxon>
        <taxon>Tracheophyta</taxon>
        <taxon>Spermatophyta</taxon>
        <taxon>Magnoliopsida</taxon>
        <taxon>Liliopsida</taxon>
        <taxon>Poales</taxon>
        <taxon>Poaceae</taxon>
        <taxon>BOP clade</taxon>
        <taxon>Oryzoideae</taxon>
        <taxon>Oryzeae</taxon>
        <taxon>Oryzinae</taxon>
        <taxon>Oryza</taxon>
    </lineage>
</organism>
<name>P93677_ORYSA</name>